<keyword evidence="3 5" id="KW-0697">Rotamase</keyword>
<comment type="similarity">
    <text evidence="2 6">Belongs to the FKBP-type PPIase family.</text>
</comment>
<evidence type="ECO:0000256" key="7">
    <source>
        <dbReference type="SAM" id="SignalP"/>
    </source>
</evidence>
<dbReference type="InterPro" id="IPR046357">
    <property type="entry name" value="PPIase_dom_sf"/>
</dbReference>
<evidence type="ECO:0000256" key="5">
    <source>
        <dbReference type="PROSITE-ProRule" id="PRU00277"/>
    </source>
</evidence>
<dbReference type="InterPro" id="IPR000774">
    <property type="entry name" value="PPIase_FKBP_N"/>
</dbReference>
<dbReference type="EC" id="5.2.1.8" evidence="6"/>
<proteinExistence type="inferred from homology"/>
<evidence type="ECO:0000259" key="8">
    <source>
        <dbReference type="PROSITE" id="PS50059"/>
    </source>
</evidence>
<name>A0A6S6S2D8_9BACT</name>
<accession>A0A6S6S2D8</accession>
<reference evidence="9" key="1">
    <citation type="submission" date="2020-01" db="EMBL/GenBank/DDBJ databases">
        <authorList>
            <person name="Meier V. D."/>
            <person name="Meier V D."/>
        </authorList>
    </citation>
    <scope>NUCLEOTIDE SEQUENCE</scope>
    <source>
        <strain evidence="9">HLG_WM_MAG_10</strain>
    </source>
</reference>
<evidence type="ECO:0000256" key="1">
    <source>
        <dbReference type="ARBA" id="ARBA00000971"/>
    </source>
</evidence>
<evidence type="ECO:0000256" key="6">
    <source>
        <dbReference type="RuleBase" id="RU003915"/>
    </source>
</evidence>
<dbReference type="Pfam" id="PF00254">
    <property type="entry name" value="FKBP_C"/>
    <property type="match status" value="1"/>
</dbReference>
<dbReference type="Pfam" id="PF01346">
    <property type="entry name" value="FKBP_N"/>
    <property type="match status" value="1"/>
</dbReference>
<dbReference type="GO" id="GO:0006457">
    <property type="term" value="P:protein folding"/>
    <property type="evidence" value="ECO:0007669"/>
    <property type="project" value="InterPro"/>
</dbReference>
<feature type="signal peptide" evidence="7">
    <location>
        <begin position="1"/>
        <end position="22"/>
    </location>
</feature>
<evidence type="ECO:0000313" key="9">
    <source>
        <dbReference type="EMBL" id="CAA6799049.1"/>
    </source>
</evidence>
<dbReference type="PROSITE" id="PS50059">
    <property type="entry name" value="FKBP_PPIASE"/>
    <property type="match status" value="1"/>
</dbReference>
<dbReference type="AlphaFoldDB" id="A0A6S6S2D8"/>
<sequence length="303" mass="33553">MKKLNFVLGVFFVLGLCQTSVGQTSANTKNVLEDRFAYSCGVLTGANFKEIGLSEDLIALDEIWKGIEAFTMGRSKITEKAAQKMATAKTIDLQEMLDKSALSKASLTNFYYNYGIVIGANWKTFKVDFKTIVKADFNQGLLATLSNTALFTAETAQKEVSIKFKSMKNMEAEEQKRRNETFLKKNQTKPSIITLESGVQYEILKEGKGKQLSTSSSESITIHYQGTLTNGNIFDSSVNKGTPITFRLSGALKGWQEVLPLMKEGDTIRAYIPPYLGYGNQQRGTIPPNSILIFEIELIKVGA</sequence>
<dbReference type="GO" id="GO:0003755">
    <property type="term" value="F:peptidyl-prolyl cis-trans isomerase activity"/>
    <property type="evidence" value="ECO:0007669"/>
    <property type="project" value="UniProtKB-UniRule"/>
</dbReference>
<feature type="chain" id="PRO_5027790440" description="Peptidyl-prolyl cis-trans isomerase" evidence="7">
    <location>
        <begin position="23"/>
        <end position="303"/>
    </location>
</feature>
<dbReference type="InterPro" id="IPR001179">
    <property type="entry name" value="PPIase_FKBP_dom"/>
</dbReference>
<comment type="catalytic activity">
    <reaction evidence="1 5 6">
        <text>[protein]-peptidylproline (omega=180) = [protein]-peptidylproline (omega=0)</text>
        <dbReference type="Rhea" id="RHEA:16237"/>
        <dbReference type="Rhea" id="RHEA-COMP:10747"/>
        <dbReference type="Rhea" id="RHEA-COMP:10748"/>
        <dbReference type="ChEBI" id="CHEBI:83833"/>
        <dbReference type="ChEBI" id="CHEBI:83834"/>
        <dbReference type="EC" id="5.2.1.8"/>
    </reaction>
</comment>
<gene>
    <name evidence="9" type="ORF">HELGO_WM28612</name>
</gene>
<keyword evidence="4 5" id="KW-0413">Isomerase</keyword>
<dbReference type="EMBL" id="CACVAQ010000019">
    <property type="protein sequence ID" value="CAA6799049.1"/>
    <property type="molecule type" value="Genomic_DNA"/>
</dbReference>
<dbReference type="Gene3D" id="3.10.50.40">
    <property type="match status" value="1"/>
</dbReference>
<evidence type="ECO:0000256" key="3">
    <source>
        <dbReference type="ARBA" id="ARBA00023110"/>
    </source>
</evidence>
<dbReference type="PANTHER" id="PTHR43811">
    <property type="entry name" value="FKBP-TYPE PEPTIDYL-PROLYL CIS-TRANS ISOMERASE FKPA"/>
    <property type="match status" value="1"/>
</dbReference>
<keyword evidence="7" id="KW-0732">Signal</keyword>
<feature type="domain" description="PPIase FKBP-type" evidence="8">
    <location>
        <begin position="217"/>
        <end position="302"/>
    </location>
</feature>
<evidence type="ECO:0000256" key="4">
    <source>
        <dbReference type="ARBA" id="ARBA00023235"/>
    </source>
</evidence>
<protein>
    <recommendedName>
        <fullName evidence="6">Peptidyl-prolyl cis-trans isomerase</fullName>
        <ecNumber evidence="6">5.2.1.8</ecNumber>
    </recommendedName>
</protein>
<evidence type="ECO:0000256" key="2">
    <source>
        <dbReference type="ARBA" id="ARBA00006577"/>
    </source>
</evidence>
<dbReference type="PANTHER" id="PTHR43811:SF19">
    <property type="entry name" value="39 KDA FK506-BINDING NUCLEAR PROTEIN"/>
    <property type="match status" value="1"/>
</dbReference>
<organism evidence="9">
    <name type="scientific">uncultured Aureispira sp</name>
    <dbReference type="NCBI Taxonomy" id="1331704"/>
    <lineage>
        <taxon>Bacteria</taxon>
        <taxon>Pseudomonadati</taxon>
        <taxon>Bacteroidota</taxon>
        <taxon>Saprospiria</taxon>
        <taxon>Saprospirales</taxon>
        <taxon>Saprospiraceae</taxon>
        <taxon>Aureispira</taxon>
        <taxon>environmental samples</taxon>
    </lineage>
</organism>
<dbReference type="SUPFAM" id="SSF54534">
    <property type="entry name" value="FKBP-like"/>
    <property type="match status" value="1"/>
</dbReference>